<reference evidence="2" key="1">
    <citation type="submission" date="2023-06" db="EMBL/GenBank/DDBJ databases">
        <title>Gycomyces niveus sp.nov., a novel actinomycete isolated from soil in Shouguang.</title>
        <authorList>
            <person name="Yang X."/>
            <person name="Zhao J."/>
        </authorList>
    </citation>
    <scope>NUCLEOTIDE SEQUENCE</scope>
    <source>
        <strain evidence="2">NEAU C2</strain>
    </source>
</reference>
<keyword evidence="3" id="KW-1185">Reference proteome</keyword>
<gene>
    <name evidence="2" type="ORF">QWI33_25800</name>
</gene>
<dbReference type="Proteomes" id="UP001171902">
    <property type="component" value="Unassembled WGS sequence"/>
</dbReference>
<dbReference type="Gene3D" id="3.30.1040.20">
    <property type="match status" value="1"/>
</dbReference>
<evidence type="ECO:0000256" key="1">
    <source>
        <dbReference type="SAM" id="MobiDB-lite"/>
    </source>
</evidence>
<comment type="caution">
    <text evidence="2">The sequence shown here is derived from an EMBL/GenBank/DDBJ whole genome shotgun (WGS) entry which is preliminary data.</text>
</comment>
<dbReference type="PRINTS" id="PR01400">
    <property type="entry name" value="TACYTOLYSIN"/>
</dbReference>
<organism evidence="2 3">
    <name type="scientific">Glycomyces tritici</name>
    <dbReference type="NCBI Taxonomy" id="2665176"/>
    <lineage>
        <taxon>Bacteria</taxon>
        <taxon>Bacillati</taxon>
        <taxon>Actinomycetota</taxon>
        <taxon>Actinomycetes</taxon>
        <taxon>Glycomycetales</taxon>
        <taxon>Glycomycetaceae</taxon>
        <taxon>Glycomyces</taxon>
    </lineage>
</organism>
<name>A0ABT7YWZ2_9ACTN</name>
<dbReference type="Pfam" id="PF01289">
    <property type="entry name" value="Thiol_cytolysin"/>
    <property type="match status" value="1"/>
</dbReference>
<evidence type="ECO:0000313" key="3">
    <source>
        <dbReference type="Proteomes" id="UP001171902"/>
    </source>
</evidence>
<dbReference type="SUPFAM" id="SSF56978">
    <property type="entry name" value="Perfringolysin"/>
    <property type="match status" value="1"/>
</dbReference>
<dbReference type="InterPro" id="IPR036363">
    <property type="entry name" value="Thiol_cytolysin_ab_sf"/>
</dbReference>
<dbReference type="Gene3D" id="3.40.30.40">
    <property type="entry name" value="Perfringolysin"/>
    <property type="match status" value="1"/>
</dbReference>
<dbReference type="InterPro" id="IPR001869">
    <property type="entry name" value="Thiol_cytolysin"/>
</dbReference>
<dbReference type="InterPro" id="IPR036359">
    <property type="entry name" value="Thiol_cytolysin_sf"/>
</dbReference>
<dbReference type="EMBL" id="JAUEMJ010000011">
    <property type="protein sequence ID" value="MDN3243163.1"/>
    <property type="molecule type" value="Genomic_DNA"/>
</dbReference>
<feature type="compositionally biased region" description="Polar residues" evidence="1">
    <location>
        <begin position="1"/>
        <end position="10"/>
    </location>
</feature>
<sequence length="462" mass="50107">MVQQQTTTAVPTKDHGGPEQQPKRPPMPHIKDVAPAWAIAHPDGSWELDWNVNGADHYQVVLEGAEGEAPRVVAKGPDLGSLQLPNIAKAHRLRVIARMGDDAYAVSKVGTGARDAKADVSEHLREWKSWKELAPPHPDGKTLLHTTTEPVWLGGWTTITTQRWRVVRTPQTLMTFRSAFGDLFPGAIVQSKTAIANGALTSAKVETEERVPLTPVITALNSGKISPVPPIYDAVYGAIKEAVAGRKCTSSDIRFSIAEAQTSEQTALSLNVSGKYGGFAASLNVESNRKENQNTVLAFLQQRAFTASVQIVSPEDLFSDKFTEERLARLKTLGTMDRDNPPLLVSDVIYGRIVAITITSKASESDLTAAAQASYNGFGAEVGTDVKDAHKETLAKSDIKVFAQGGDTEAIKAAMKDGALADYFGEEKNLEDFEPIGFVLKTLDDELATMSEHYEYETTSFS</sequence>
<feature type="region of interest" description="Disordered" evidence="1">
    <location>
        <begin position="1"/>
        <end position="30"/>
    </location>
</feature>
<proteinExistence type="predicted"/>
<evidence type="ECO:0000313" key="2">
    <source>
        <dbReference type="EMBL" id="MDN3243163.1"/>
    </source>
</evidence>
<dbReference type="RefSeq" id="WP_289959722.1">
    <property type="nucleotide sequence ID" value="NZ_JAUEMJ010000011.1"/>
</dbReference>
<accession>A0ABT7YWZ2</accession>
<dbReference type="Gene3D" id="3.90.840.10">
    <property type="entry name" value="Thiol-activated cytolysin superfamily/Thiol-activated cytolysin, alpha-beta domain"/>
    <property type="match status" value="1"/>
</dbReference>
<protein>
    <submittedName>
        <fullName evidence="2">Thiol-activated cytolysin family protein</fullName>
    </submittedName>
</protein>